<comment type="caution">
    <text evidence="1">The sequence shown here is derived from an EMBL/GenBank/DDBJ whole genome shotgun (WGS) entry which is preliminary data.</text>
</comment>
<dbReference type="EMBL" id="AHNP02000007">
    <property type="protein sequence ID" value="EPG58141.1"/>
    <property type="molecule type" value="Genomic_DNA"/>
</dbReference>
<gene>
    <name evidence="1" type="ORF">LEP1GSC103_2344</name>
</gene>
<name>A0AAV3JDG6_LEPBO</name>
<protein>
    <submittedName>
        <fullName evidence="1">Uncharacterized protein</fullName>
    </submittedName>
</protein>
<sequence length="42" mass="5239">MTFRIFSYSKYYRIIVMFLSLKVLVQFQSRPNITGILRWKMY</sequence>
<proteinExistence type="predicted"/>
<accession>A0AAV3JDG6</accession>
<dbReference type="AlphaFoldDB" id="A0AAV3JDG6"/>
<dbReference type="Proteomes" id="UP000014570">
    <property type="component" value="Unassembled WGS sequence"/>
</dbReference>
<evidence type="ECO:0000313" key="2">
    <source>
        <dbReference type="Proteomes" id="UP000014570"/>
    </source>
</evidence>
<reference evidence="1 2" key="1">
    <citation type="submission" date="2013-04" db="EMBL/GenBank/DDBJ databases">
        <authorList>
            <person name="Harkins D.M."/>
            <person name="Durkin A.S."/>
            <person name="Brinkac L.M."/>
            <person name="Haft D.H."/>
            <person name="Selengut J.D."/>
            <person name="Sanka R."/>
            <person name="DePew J."/>
            <person name="Purushe J."/>
            <person name="Chanthongthip A."/>
            <person name="Lattana O."/>
            <person name="Phetsouvanh R."/>
            <person name="Newton P.N."/>
            <person name="Vinetz J.M."/>
            <person name="Sutton G.G."/>
            <person name="Nierman W.C."/>
            <person name="Fouts D.E."/>
        </authorList>
    </citation>
    <scope>NUCLEOTIDE SEQUENCE [LARGE SCALE GENOMIC DNA]</scope>
    <source>
        <strain evidence="1 2">UI 09931</strain>
    </source>
</reference>
<organism evidence="1 2">
    <name type="scientific">Leptospira borgpetersenii serovar Javanica str. UI 09931</name>
    <dbReference type="NCBI Taxonomy" id="1049767"/>
    <lineage>
        <taxon>Bacteria</taxon>
        <taxon>Pseudomonadati</taxon>
        <taxon>Spirochaetota</taxon>
        <taxon>Spirochaetia</taxon>
        <taxon>Leptospirales</taxon>
        <taxon>Leptospiraceae</taxon>
        <taxon>Leptospira</taxon>
    </lineage>
</organism>
<evidence type="ECO:0000313" key="1">
    <source>
        <dbReference type="EMBL" id="EPG58141.1"/>
    </source>
</evidence>